<sequence>MSEIHEKVRELQSIVGSTDGGKILKENRTDIDKSRNYRSEFLHSRKSTLSLNDKAATLLETIIRTLLVPIECIPLHKIICFKHVNVLQSALIGDPRRTIQVDLLKSRAHLQCSCCGSQHNVLSSSMHDTSIMYKLAQDYGDLINLHDWYQSFKATILGARSKSKRKGQSPISKKMNTAPTPSSSMIQSSPYAQQEKTRLCAKGCIWSLASSSSKFCMTIGSFLDFHPCSRTGLVKCTKRSLSNNGNRLFSCSVLYVYANFRLL</sequence>
<dbReference type="InterPro" id="IPR040855">
    <property type="entry name" value="ORC_WH_C"/>
</dbReference>
<dbReference type="GO" id="GO:0003688">
    <property type="term" value="F:DNA replication origin binding"/>
    <property type="evidence" value="ECO:0007669"/>
    <property type="project" value="TreeGrafter"/>
</dbReference>
<reference evidence="3" key="2">
    <citation type="journal article" date="2022" name="Hortic Res">
        <title>The genome of Dioscorea zingiberensis sheds light on the biosynthesis, origin and evolution of the medicinally important diosgenin saponins.</title>
        <authorList>
            <person name="Li Y."/>
            <person name="Tan C."/>
            <person name="Li Z."/>
            <person name="Guo J."/>
            <person name="Li S."/>
            <person name="Chen X."/>
            <person name="Wang C."/>
            <person name="Dai X."/>
            <person name="Yang H."/>
            <person name="Song W."/>
            <person name="Hou L."/>
            <person name="Xu J."/>
            <person name="Tong Z."/>
            <person name="Xu A."/>
            <person name="Yuan X."/>
            <person name="Wang W."/>
            <person name="Yang Q."/>
            <person name="Chen L."/>
            <person name="Sun Z."/>
            <person name="Wang K."/>
            <person name="Pan B."/>
            <person name="Chen J."/>
            <person name="Bao Y."/>
            <person name="Liu F."/>
            <person name="Qi X."/>
            <person name="Gang D.R."/>
            <person name="Wen J."/>
            <person name="Li J."/>
        </authorList>
    </citation>
    <scope>NUCLEOTIDE SEQUENCE</scope>
    <source>
        <strain evidence="3">Dzin_1.0</strain>
    </source>
</reference>
<name>A0A9D5CDY7_9LILI</name>
<feature type="compositionally biased region" description="Polar residues" evidence="1">
    <location>
        <begin position="169"/>
        <end position="188"/>
    </location>
</feature>
<evidence type="ECO:0000313" key="4">
    <source>
        <dbReference type="Proteomes" id="UP001085076"/>
    </source>
</evidence>
<feature type="domain" description="Origin recognition complex subunit 3 winged helix C-terminal" evidence="2">
    <location>
        <begin position="96"/>
        <end position="174"/>
    </location>
</feature>
<evidence type="ECO:0000256" key="1">
    <source>
        <dbReference type="SAM" id="MobiDB-lite"/>
    </source>
</evidence>
<evidence type="ECO:0000313" key="3">
    <source>
        <dbReference type="EMBL" id="KAJ0970917.1"/>
    </source>
</evidence>
<dbReference type="AlphaFoldDB" id="A0A9D5CDY7"/>
<dbReference type="GO" id="GO:0031261">
    <property type="term" value="C:DNA replication preinitiation complex"/>
    <property type="evidence" value="ECO:0007669"/>
    <property type="project" value="TreeGrafter"/>
</dbReference>
<dbReference type="OrthoDB" id="786085at2759"/>
<comment type="caution">
    <text evidence="3">The sequence shown here is derived from an EMBL/GenBank/DDBJ whole genome shotgun (WGS) entry which is preliminary data.</text>
</comment>
<dbReference type="EMBL" id="JAGGNH010000005">
    <property type="protein sequence ID" value="KAJ0970917.1"/>
    <property type="molecule type" value="Genomic_DNA"/>
</dbReference>
<dbReference type="GO" id="GO:0005664">
    <property type="term" value="C:nuclear origin of replication recognition complex"/>
    <property type="evidence" value="ECO:0007669"/>
    <property type="project" value="InterPro"/>
</dbReference>
<accession>A0A9D5CDY7</accession>
<evidence type="ECO:0000259" key="2">
    <source>
        <dbReference type="Pfam" id="PF18137"/>
    </source>
</evidence>
<dbReference type="GO" id="GO:0005656">
    <property type="term" value="C:nuclear pre-replicative complex"/>
    <property type="evidence" value="ECO:0007669"/>
    <property type="project" value="TreeGrafter"/>
</dbReference>
<dbReference type="InterPro" id="IPR020795">
    <property type="entry name" value="ORC3"/>
</dbReference>
<dbReference type="Proteomes" id="UP001085076">
    <property type="component" value="Miscellaneous, Linkage group lg05"/>
</dbReference>
<dbReference type="Pfam" id="PF18137">
    <property type="entry name" value="WHD_ORC"/>
    <property type="match status" value="1"/>
</dbReference>
<dbReference type="PANTHER" id="PTHR12748">
    <property type="entry name" value="ORIGIN RECOGNITION COMPLEX SUBUNIT 3"/>
    <property type="match status" value="1"/>
</dbReference>
<keyword evidence="4" id="KW-1185">Reference proteome</keyword>
<gene>
    <name evidence="3" type="ORF">J5N97_018876</name>
</gene>
<feature type="region of interest" description="Disordered" evidence="1">
    <location>
        <begin position="160"/>
        <end position="188"/>
    </location>
</feature>
<protein>
    <recommendedName>
        <fullName evidence="2">Origin recognition complex subunit 3 winged helix C-terminal domain-containing protein</fullName>
    </recommendedName>
</protein>
<proteinExistence type="predicted"/>
<reference evidence="3" key="1">
    <citation type="submission" date="2021-03" db="EMBL/GenBank/DDBJ databases">
        <authorList>
            <person name="Li Z."/>
            <person name="Yang C."/>
        </authorList>
    </citation>
    <scope>NUCLEOTIDE SEQUENCE</scope>
    <source>
        <strain evidence="3">Dzin_1.0</strain>
        <tissue evidence="3">Leaf</tissue>
    </source>
</reference>
<organism evidence="3 4">
    <name type="scientific">Dioscorea zingiberensis</name>
    <dbReference type="NCBI Taxonomy" id="325984"/>
    <lineage>
        <taxon>Eukaryota</taxon>
        <taxon>Viridiplantae</taxon>
        <taxon>Streptophyta</taxon>
        <taxon>Embryophyta</taxon>
        <taxon>Tracheophyta</taxon>
        <taxon>Spermatophyta</taxon>
        <taxon>Magnoliopsida</taxon>
        <taxon>Liliopsida</taxon>
        <taxon>Dioscoreales</taxon>
        <taxon>Dioscoreaceae</taxon>
        <taxon>Dioscorea</taxon>
    </lineage>
</organism>
<dbReference type="GO" id="GO:0006270">
    <property type="term" value="P:DNA replication initiation"/>
    <property type="evidence" value="ECO:0007669"/>
    <property type="project" value="TreeGrafter"/>
</dbReference>
<dbReference type="PANTHER" id="PTHR12748:SF0">
    <property type="entry name" value="ORIGIN RECOGNITION COMPLEX SUBUNIT 3"/>
    <property type="match status" value="1"/>
</dbReference>